<dbReference type="InterPro" id="IPR036423">
    <property type="entry name" value="SOD-like_Cu/Zn_dom_sf"/>
</dbReference>
<sequence length="1187" mass="132489">MTHVPCCVVLTAHSVDQSTGRLGACVEMIIKQRFNALDYGSSFIRTKIPFPSHKSLSRECTQPPTLTDFSPSSRADISRGLQLTAYLSENGLHGTVSFEHQPDNVVVIRTNLQATDEESQWTWSVAQLPVKYDKLQDRCGGGKLGAVVYKLDDKFGALTLPSNGSNEYKTSDDEFPLTGDKGLWGKSLILEATDGSRRTACGTITVSGKGDEKVAEARFFAPVAGSVFFRWVGSHQSDSSDTLIYTDLYHVSNSSDTTQHNWKIYTTDILDSEADKSRENCNLLQVLYDPVSSGADQKGVGDLDSRLGQIQVSGSPHTSTVAVYHDLVLTSLSVDLLNGPRSLYLVIFDQKHDDSFFACARIREGPPVTLKALINTDGIKGDVTLVQRSLFDPTWLQINLTSAQDVQAGQPITKLAAYKVHNLPPLPNSMQTDEYCATTGGMYNPTDISAEQASGSQDSYAIGDLNGKHNIWRKEQTLKEVNSKYWDVFLPLQGHYSVAHRSIVLYRSVKNTTTSMDTPVPWVCGTLAHYTSGAHSWKLPMFTTLVVFRYPIVGRIVFRQPSEQPWADTTIIIEYLIHADGTSQNNTIDHRWGIHDSPPGKDFYDWQNRCISAGNTYNPYKILFDPKESESTCSSSKSYLCRVGDLSSRHGTLNIAGRKGNSSVLSRRLFTDTQLPLSGLASVVGKSVVLYDDNGPKARGERLACSAISGEYRRKAVVKDWFGNGELTPLKGKIEFFQQTEYDVTDMEVELEGLEDNSGYHVHITPIEANLDFPCEESTLYGHWNPLAVNPNLSPRPGESTSDQYEMGDLSGKFGTLENLTALNAVYNDTRLPLFGNNAILGRSVVIHKRERNARWACSTIERGYAPSEARELRGIASFHHPLGFAYGYIRMTQLVYNDKSMSDTVLEVKLRHPGKNDRNVTRNHNWAIYVNPVGVDASVQILNTRCVAGGYIWNPYYTQLADPLNDELYREECGPDNPLRCYVGDVSGRMGTIDIGVKRQVFTDPNFPLEGVVSALGRSIVILNKDRRGERFACANIEPDYDIIKYANIRKPPKFVMAQFIDEVREVMGIPEWMLSVDTRKTKTLHNGGCIQFLIHFKGAVASQLEQDFSRLLTTGRLSSPSLKIHGYVPNAKRKSYLSYRPCGSRDPSDKNKRMEEDELDDLQRRKCQMMMMMMMELVLPSVRQS</sequence>
<reference evidence="3" key="1">
    <citation type="submission" date="2020-11" db="EMBL/GenBank/DDBJ databases">
        <authorList>
            <person name="Tran Van P."/>
        </authorList>
    </citation>
    <scope>NUCLEOTIDE SEQUENCE</scope>
</reference>
<dbReference type="InterPro" id="IPR053257">
    <property type="entry name" value="Cu-only_SOD"/>
</dbReference>
<dbReference type="AlphaFoldDB" id="A0A7R9ES39"/>
<organism evidence="3">
    <name type="scientific">Timema bartmani</name>
    <dbReference type="NCBI Taxonomy" id="61472"/>
    <lineage>
        <taxon>Eukaryota</taxon>
        <taxon>Metazoa</taxon>
        <taxon>Ecdysozoa</taxon>
        <taxon>Arthropoda</taxon>
        <taxon>Hexapoda</taxon>
        <taxon>Insecta</taxon>
        <taxon>Pterygota</taxon>
        <taxon>Neoptera</taxon>
        <taxon>Polyneoptera</taxon>
        <taxon>Phasmatodea</taxon>
        <taxon>Timematodea</taxon>
        <taxon>Timematoidea</taxon>
        <taxon>Timematidae</taxon>
        <taxon>Timema</taxon>
    </lineage>
</organism>
<feature type="domain" description="Superoxide dismutase copper/zinc binding" evidence="2">
    <location>
        <begin position="731"/>
        <end position="853"/>
    </location>
</feature>
<accession>A0A7R9ES39</accession>
<evidence type="ECO:0000256" key="1">
    <source>
        <dbReference type="SAM" id="MobiDB-lite"/>
    </source>
</evidence>
<feature type="region of interest" description="Disordered" evidence="1">
    <location>
        <begin position="1140"/>
        <end position="1160"/>
    </location>
</feature>
<dbReference type="EMBL" id="OD564661">
    <property type="protein sequence ID" value="CAD7439353.1"/>
    <property type="molecule type" value="Genomic_DNA"/>
</dbReference>
<dbReference type="PANTHER" id="PTHR20910:SF1">
    <property type="entry name" value="SUPEROXIDE DISMUTASE COPPER_ZINC BINDING DOMAIN-CONTAINING PROTEIN"/>
    <property type="match status" value="1"/>
</dbReference>
<dbReference type="SUPFAM" id="SSF49329">
    <property type="entry name" value="Cu,Zn superoxide dismutase-like"/>
    <property type="match status" value="5"/>
</dbReference>
<dbReference type="PANTHER" id="PTHR20910">
    <property type="entry name" value="AGAP001623-PA"/>
    <property type="match status" value="1"/>
</dbReference>
<dbReference type="GO" id="GO:0006801">
    <property type="term" value="P:superoxide metabolic process"/>
    <property type="evidence" value="ECO:0007669"/>
    <property type="project" value="InterPro"/>
</dbReference>
<dbReference type="Pfam" id="PF00080">
    <property type="entry name" value="Sod_Cu"/>
    <property type="match status" value="1"/>
</dbReference>
<dbReference type="GO" id="GO:0046872">
    <property type="term" value="F:metal ion binding"/>
    <property type="evidence" value="ECO:0007669"/>
    <property type="project" value="InterPro"/>
</dbReference>
<dbReference type="InterPro" id="IPR001424">
    <property type="entry name" value="SOD_Cu_Zn_dom"/>
</dbReference>
<proteinExistence type="predicted"/>
<evidence type="ECO:0000259" key="2">
    <source>
        <dbReference type="Pfam" id="PF00080"/>
    </source>
</evidence>
<feature type="compositionally biased region" description="Basic and acidic residues" evidence="1">
    <location>
        <begin position="1148"/>
        <end position="1157"/>
    </location>
</feature>
<evidence type="ECO:0000313" key="3">
    <source>
        <dbReference type="EMBL" id="CAD7439353.1"/>
    </source>
</evidence>
<dbReference type="Gene3D" id="2.60.40.200">
    <property type="entry name" value="Superoxide dismutase, copper/zinc binding domain"/>
    <property type="match status" value="6"/>
</dbReference>
<protein>
    <recommendedName>
        <fullName evidence="2">Superoxide dismutase copper/zinc binding domain-containing protein</fullName>
    </recommendedName>
</protein>
<name>A0A7R9ES39_9NEOP</name>
<gene>
    <name evidence="3" type="ORF">TBIB3V08_LOCUS1920</name>
</gene>